<dbReference type="EMBL" id="JANIEX010000260">
    <property type="protein sequence ID" value="KAJ3569973.1"/>
    <property type="molecule type" value="Genomic_DNA"/>
</dbReference>
<dbReference type="PANTHER" id="PTHR31595">
    <property type="entry name" value="LONG-CHAIN-ALCOHOL O-FATTY-ACYLTRANSFERASE 3-RELATED"/>
    <property type="match status" value="1"/>
</dbReference>
<keyword evidence="7 8" id="KW-0472">Membrane</keyword>
<feature type="transmembrane region" description="Helical" evidence="8">
    <location>
        <begin position="12"/>
        <end position="40"/>
    </location>
</feature>
<sequence length="388" mass="43952">MLSILPIAAAYFLFVIITISISPSLLGVRFACLSVLSLVIDNIPRPVQGTPTSSIEISVTYQTVLYMAIMLLVTSDHVLLHRASHAHTRIKQHLPFTHMSILSRFIWATDLVLSQRGVNWSWQIPYLRRSSISRGTFLIKKLSLLMAIIVLTQTSDRFIKENKVFQGKVSMYDIGFKQRVICAGFVWWTIASSQLFNYTLSAILLVSLGVYEPYDWPSLYGRWGNAKSVRKFWGQTWHQLLRRPLQEHGKLIPERILRLPSNSRITSYVQLYMAFFLSGLCHAVADWAVAPRQLETRTHTVAFFLLQAVVITCEDAVISVGRKLGLSKPPPVLCYFWVTIWMGWSGPLWMDGMLQAGVRFRYDDFLKAVLDLAMAVGVIPQPAGTSAN</sequence>
<keyword evidence="4" id="KW-0808">Transferase</keyword>
<accession>A0AAD5YX16</accession>
<dbReference type="Proteomes" id="UP001213000">
    <property type="component" value="Unassembled WGS sequence"/>
</dbReference>
<evidence type="ECO:0000256" key="3">
    <source>
        <dbReference type="ARBA" id="ARBA00007282"/>
    </source>
</evidence>
<feature type="domain" description="Wax synthase" evidence="9">
    <location>
        <begin position="216"/>
        <end position="305"/>
    </location>
</feature>
<evidence type="ECO:0000259" key="9">
    <source>
        <dbReference type="Pfam" id="PF13813"/>
    </source>
</evidence>
<keyword evidence="11" id="KW-1185">Reference proteome</keyword>
<dbReference type="GO" id="GO:0008374">
    <property type="term" value="F:O-acyltransferase activity"/>
    <property type="evidence" value="ECO:0007669"/>
    <property type="project" value="InterPro"/>
</dbReference>
<dbReference type="GO" id="GO:0006629">
    <property type="term" value="P:lipid metabolic process"/>
    <property type="evidence" value="ECO:0007669"/>
    <property type="project" value="InterPro"/>
</dbReference>
<proteinExistence type="inferred from homology"/>
<keyword evidence="5 8" id="KW-0812">Transmembrane</keyword>
<evidence type="ECO:0000313" key="10">
    <source>
        <dbReference type="EMBL" id="KAJ3569973.1"/>
    </source>
</evidence>
<comment type="similarity">
    <text evidence="3">Belongs to the wax synthase family.</text>
</comment>
<evidence type="ECO:0000256" key="1">
    <source>
        <dbReference type="ARBA" id="ARBA00004141"/>
    </source>
</evidence>
<comment type="subcellular location">
    <subcellularLocation>
        <location evidence="1">Membrane</location>
        <topology evidence="1">Multi-pass membrane protein</topology>
    </subcellularLocation>
</comment>
<dbReference type="InterPro" id="IPR032805">
    <property type="entry name" value="Wax_synthase_dom"/>
</dbReference>
<evidence type="ECO:0000256" key="6">
    <source>
        <dbReference type="ARBA" id="ARBA00022989"/>
    </source>
</evidence>
<evidence type="ECO:0000256" key="7">
    <source>
        <dbReference type="ARBA" id="ARBA00023136"/>
    </source>
</evidence>
<feature type="transmembrane region" description="Helical" evidence="8">
    <location>
        <begin position="180"/>
        <end position="211"/>
    </location>
</feature>
<comment type="pathway">
    <text evidence="2">Secondary metabolite biosynthesis.</text>
</comment>
<gene>
    <name evidence="10" type="ORF">NP233_g4704</name>
</gene>
<protein>
    <recommendedName>
        <fullName evidence="9">Wax synthase domain-containing protein</fullName>
    </recommendedName>
</protein>
<evidence type="ECO:0000256" key="2">
    <source>
        <dbReference type="ARBA" id="ARBA00005179"/>
    </source>
</evidence>
<dbReference type="Pfam" id="PF13813">
    <property type="entry name" value="MBOAT_2"/>
    <property type="match status" value="1"/>
</dbReference>
<evidence type="ECO:0000256" key="5">
    <source>
        <dbReference type="ARBA" id="ARBA00022692"/>
    </source>
</evidence>
<comment type="caution">
    <text evidence="10">The sequence shown here is derived from an EMBL/GenBank/DDBJ whole genome shotgun (WGS) entry which is preliminary data.</text>
</comment>
<dbReference type="AlphaFoldDB" id="A0AAD5YX16"/>
<organism evidence="10 11">
    <name type="scientific">Leucocoprinus birnbaumii</name>
    <dbReference type="NCBI Taxonomy" id="56174"/>
    <lineage>
        <taxon>Eukaryota</taxon>
        <taxon>Fungi</taxon>
        <taxon>Dikarya</taxon>
        <taxon>Basidiomycota</taxon>
        <taxon>Agaricomycotina</taxon>
        <taxon>Agaricomycetes</taxon>
        <taxon>Agaricomycetidae</taxon>
        <taxon>Agaricales</taxon>
        <taxon>Agaricineae</taxon>
        <taxon>Agaricaceae</taxon>
        <taxon>Leucocoprinus</taxon>
    </lineage>
</organism>
<evidence type="ECO:0000256" key="8">
    <source>
        <dbReference type="SAM" id="Phobius"/>
    </source>
</evidence>
<dbReference type="PANTHER" id="PTHR31595:SF57">
    <property type="entry name" value="OS04G0481900 PROTEIN"/>
    <property type="match status" value="1"/>
</dbReference>
<feature type="transmembrane region" description="Helical" evidence="8">
    <location>
        <begin position="60"/>
        <end position="80"/>
    </location>
</feature>
<reference evidence="10" key="1">
    <citation type="submission" date="2022-07" db="EMBL/GenBank/DDBJ databases">
        <title>Genome Sequence of Leucocoprinus birnbaumii.</title>
        <authorList>
            <person name="Buettner E."/>
        </authorList>
    </citation>
    <scope>NUCLEOTIDE SEQUENCE</scope>
    <source>
        <strain evidence="10">VT141</strain>
    </source>
</reference>
<keyword evidence="6 8" id="KW-1133">Transmembrane helix</keyword>
<dbReference type="GO" id="GO:0016020">
    <property type="term" value="C:membrane"/>
    <property type="evidence" value="ECO:0007669"/>
    <property type="project" value="UniProtKB-SubCell"/>
</dbReference>
<feature type="transmembrane region" description="Helical" evidence="8">
    <location>
        <begin position="269"/>
        <end position="289"/>
    </location>
</feature>
<evidence type="ECO:0000313" key="11">
    <source>
        <dbReference type="Proteomes" id="UP001213000"/>
    </source>
</evidence>
<dbReference type="InterPro" id="IPR044851">
    <property type="entry name" value="Wax_synthase"/>
</dbReference>
<name>A0AAD5YX16_9AGAR</name>
<evidence type="ECO:0000256" key="4">
    <source>
        <dbReference type="ARBA" id="ARBA00022679"/>
    </source>
</evidence>